<dbReference type="SUPFAM" id="SSF81343">
    <property type="entry name" value="Fumarate reductase respiratory complex transmembrane subunits"/>
    <property type="match status" value="1"/>
</dbReference>
<reference evidence="17 18" key="1">
    <citation type="submission" date="2019-09" db="EMBL/GenBank/DDBJ databases">
        <title>Parvibaculum sedimenti sp. nov., isolated from sediment.</title>
        <authorList>
            <person name="Wang Y."/>
        </authorList>
    </citation>
    <scope>NUCLEOTIDE SEQUENCE [LARGE SCALE GENOMIC DNA]</scope>
    <source>
        <strain evidence="17 18">HXT-9</strain>
    </source>
</reference>
<dbReference type="Proteomes" id="UP000468901">
    <property type="component" value="Unassembled WGS sequence"/>
</dbReference>
<dbReference type="GO" id="GO:0016020">
    <property type="term" value="C:membrane"/>
    <property type="evidence" value="ECO:0007669"/>
    <property type="project" value="UniProtKB-SubCell"/>
</dbReference>
<comment type="pathway">
    <text evidence="4">Carbohydrate metabolism; tricarboxylic acid cycle.</text>
</comment>
<dbReference type="InterPro" id="IPR000701">
    <property type="entry name" value="SuccDH_FuR_B_TM-su"/>
</dbReference>
<evidence type="ECO:0000256" key="14">
    <source>
        <dbReference type="ARBA" id="ARBA00023004"/>
    </source>
</evidence>
<evidence type="ECO:0000256" key="13">
    <source>
        <dbReference type="ARBA" id="ARBA00022989"/>
    </source>
</evidence>
<evidence type="ECO:0000256" key="16">
    <source>
        <dbReference type="SAM" id="Phobius"/>
    </source>
</evidence>
<comment type="cofactor">
    <cofactor evidence="1">
        <name>heme</name>
        <dbReference type="ChEBI" id="CHEBI:30413"/>
    </cofactor>
</comment>
<feature type="transmembrane region" description="Helical" evidence="16">
    <location>
        <begin position="53"/>
        <end position="71"/>
    </location>
</feature>
<accession>A0A6N6VL96</accession>
<dbReference type="NCBIfam" id="TIGR02968">
    <property type="entry name" value="succ_dehyd_anc"/>
    <property type="match status" value="1"/>
</dbReference>
<evidence type="ECO:0000256" key="7">
    <source>
        <dbReference type="ARBA" id="ARBA00022448"/>
    </source>
</evidence>
<keyword evidence="12" id="KW-0249">Electron transport</keyword>
<evidence type="ECO:0000256" key="5">
    <source>
        <dbReference type="ARBA" id="ARBA00011558"/>
    </source>
</evidence>
<comment type="function">
    <text evidence="2">Membrane-anchoring subunit of succinate dehydrogenase (SDH).</text>
</comment>
<dbReference type="AlphaFoldDB" id="A0A6N6VL96"/>
<evidence type="ECO:0000256" key="12">
    <source>
        <dbReference type="ARBA" id="ARBA00022982"/>
    </source>
</evidence>
<name>A0A6N6VL96_9HYPH</name>
<feature type="transmembrane region" description="Helical" evidence="16">
    <location>
        <begin position="24"/>
        <end position="41"/>
    </location>
</feature>
<gene>
    <name evidence="17" type="primary">sdhD</name>
    <name evidence="17" type="ORF">F2P47_02810</name>
</gene>
<dbReference type="InterPro" id="IPR014312">
    <property type="entry name" value="Succ_DH_anchor"/>
</dbReference>
<proteinExistence type="predicted"/>
<keyword evidence="7" id="KW-0813">Transport</keyword>
<dbReference type="GO" id="GO:0046872">
    <property type="term" value="F:metal ion binding"/>
    <property type="evidence" value="ECO:0007669"/>
    <property type="project" value="UniProtKB-KW"/>
</dbReference>
<comment type="subcellular location">
    <subcellularLocation>
        <location evidence="3">Membrane</location>
        <topology evidence="3">Multi-pass membrane protein</topology>
    </subcellularLocation>
</comment>
<evidence type="ECO:0000256" key="11">
    <source>
        <dbReference type="ARBA" id="ARBA00022723"/>
    </source>
</evidence>
<evidence type="ECO:0000256" key="10">
    <source>
        <dbReference type="ARBA" id="ARBA00022692"/>
    </source>
</evidence>
<evidence type="ECO:0000313" key="17">
    <source>
        <dbReference type="EMBL" id="KAB7742216.1"/>
    </source>
</evidence>
<dbReference type="GO" id="GO:0020037">
    <property type="term" value="F:heme binding"/>
    <property type="evidence" value="ECO:0007669"/>
    <property type="project" value="InterPro"/>
</dbReference>
<comment type="caution">
    <text evidence="17">The sequence shown here is derived from an EMBL/GenBank/DDBJ whole genome shotgun (WGS) entry which is preliminary data.</text>
</comment>
<sequence>MAASASNSPVKAATRAFSIQRKSALALIPLALFLIALILALSGTDYETARHYLGNPIVSLLVIVTILATVAHMRIGMNEVIEDYVHGSFLHVLAKTVNILFCVAVGLGSIYAALKILIGF</sequence>
<evidence type="ECO:0000256" key="9">
    <source>
        <dbReference type="ARBA" id="ARBA00022617"/>
    </source>
</evidence>
<feature type="transmembrane region" description="Helical" evidence="16">
    <location>
        <begin position="92"/>
        <end position="114"/>
    </location>
</feature>
<evidence type="ECO:0000256" key="1">
    <source>
        <dbReference type="ARBA" id="ARBA00001971"/>
    </source>
</evidence>
<evidence type="ECO:0000256" key="2">
    <source>
        <dbReference type="ARBA" id="ARBA00004050"/>
    </source>
</evidence>
<dbReference type="InterPro" id="IPR034804">
    <property type="entry name" value="SQR/QFR_C/D"/>
</dbReference>
<keyword evidence="14" id="KW-0408">Iron</keyword>
<dbReference type="UniPathway" id="UPA00223"/>
<keyword evidence="15 16" id="KW-0472">Membrane</keyword>
<keyword evidence="8" id="KW-0816">Tricarboxylic acid cycle</keyword>
<evidence type="ECO:0000313" key="18">
    <source>
        <dbReference type="Proteomes" id="UP000468901"/>
    </source>
</evidence>
<evidence type="ECO:0000256" key="4">
    <source>
        <dbReference type="ARBA" id="ARBA00005163"/>
    </source>
</evidence>
<organism evidence="17 18">
    <name type="scientific">Parvibaculum sedimenti</name>
    <dbReference type="NCBI Taxonomy" id="2608632"/>
    <lineage>
        <taxon>Bacteria</taxon>
        <taxon>Pseudomonadati</taxon>
        <taxon>Pseudomonadota</taxon>
        <taxon>Alphaproteobacteria</taxon>
        <taxon>Hyphomicrobiales</taxon>
        <taxon>Parvibaculaceae</taxon>
        <taxon>Parvibaculum</taxon>
    </lineage>
</organism>
<evidence type="ECO:0000256" key="3">
    <source>
        <dbReference type="ARBA" id="ARBA00004141"/>
    </source>
</evidence>
<dbReference type="Gene3D" id="1.20.1300.10">
    <property type="entry name" value="Fumarate reductase/succinate dehydrogenase, transmembrane subunit"/>
    <property type="match status" value="1"/>
</dbReference>
<protein>
    <recommendedName>
        <fullName evidence="6">Succinate dehydrogenase hydrophobic membrane anchor subunit</fullName>
    </recommendedName>
</protein>
<evidence type="ECO:0000256" key="6">
    <source>
        <dbReference type="ARBA" id="ARBA00019425"/>
    </source>
</evidence>
<keyword evidence="13 16" id="KW-1133">Transmembrane helix</keyword>
<keyword evidence="10 16" id="KW-0812">Transmembrane</keyword>
<keyword evidence="11" id="KW-0479">Metal-binding</keyword>
<keyword evidence="9" id="KW-0349">Heme</keyword>
<evidence type="ECO:0000256" key="8">
    <source>
        <dbReference type="ARBA" id="ARBA00022532"/>
    </source>
</evidence>
<dbReference type="RefSeq" id="WP_152214638.1">
    <property type="nucleotide sequence ID" value="NZ_JBAQYD010000122.1"/>
</dbReference>
<comment type="subunit">
    <text evidence="5">Part of an enzyme complex containing four subunits: a flavoprotein, an iron-sulfur protein, plus two membrane-anchoring proteins, SdhC and SdhD.</text>
</comment>
<dbReference type="EMBL" id="WESC01000002">
    <property type="protein sequence ID" value="KAB7742216.1"/>
    <property type="molecule type" value="Genomic_DNA"/>
</dbReference>
<dbReference type="Pfam" id="PF01127">
    <property type="entry name" value="Sdh_cyt"/>
    <property type="match status" value="1"/>
</dbReference>
<evidence type="ECO:0000256" key="15">
    <source>
        <dbReference type="ARBA" id="ARBA00023136"/>
    </source>
</evidence>
<keyword evidence="18" id="KW-1185">Reference proteome</keyword>
<dbReference type="GO" id="GO:0006099">
    <property type="term" value="P:tricarboxylic acid cycle"/>
    <property type="evidence" value="ECO:0007669"/>
    <property type="project" value="UniProtKB-UniPathway"/>
</dbReference>